<name>A0ABS0QS10_9STAP</name>
<sequence>MGNDNIKLSLIRKKLKDRKFMESLWKSGRYKEVYKSKEALYSFLVTTFLLISSTILYCINKQTFIDSLPALILAFIGGFIALIAFSLSALALTISAIDKMKLIKILKLNNDNNFDNTSEKLIESLITTLYRFYYSAGFNLISILVMIISYFYLIIPMEVCIIINFFLGFIVIYTINFSLLFTLTLFSTCIKLPFYF</sequence>
<proteinExistence type="predicted"/>
<gene>
    <name evidence="2" type="ORF">I9026_11800</name>
</gene>
<keyword evidence="3" id="KW-1185">Reference proteome</keyword>
<reference evidence="2 3" key="1">
    <citation type="submission" date="2020-12" db="EMBL/GenBank/DDBJ databases">
        <title>Genomic analysis of Staphylococcus felis from a cat with skin infection.</title>
        <authorList>
            <person name="Aslantas O."/>
            <person name="Keskin O."/>
            <person name="Buyukaltay K."/>
            <person name="Gullu Yucetepe A."/>
        </authorList>
    </citation>
    <scope>NUCLEOTIDE SEQUENCE [LARGE SCALE GENOMIC DNA]</scope>
    <source>
        <strain evidence="2 3">HARRANVET</strain>
    </source>
</reference>
<keyword evidence="1" id="KW-0472">Membrane</keyword>
<evidence type="ECO:0000256" key="1">
    <source>
        <dbReference type="SAM" id="Phobius"/>
    </source>
</evidence>
<keyword evidence="1" id="KW-1133">Transmembrane helix</keyword>
<accession>A0ABS0QS10</accession>
<evidence type="ECO:0000313" key="3">
    <source>
        <dbReference type="Proteomes" id="UP000597038"/>
    </source>
</evidence>
<keyword evidence="1" id="KW-0812">Transmembrane</keyword>
<feature type="transmembrane region" description="Helical" evidence="1">
    <location>
        <begin position="132"/>
        <end position="155"/>
    </location>
</feature>
<dbReference type="Proteomes" id="UP000597038">
    <property type="component" value="Unassembled WGS sequence"/>
</dbReference>
<protein>
    <submittedName>
        <fullName evidence="2">Uncharacterized protein</fullName>
    </submittedName>
</protein>
<evidence type="ECO:0000313" key="2">
    <source>
        <dbReference type="EMBL" id="MBH9582055.1"/>
    </source>
</evidence>
<feature type="transmembrane region" description="Helical" evidence="1">
    <location>
        <begin position="39"/>
        <end position="59"/>
    </location>
</feature>
<comment type="caution">
    <text evidence="2">The sequence shown here is derived from an EMBL/GenBank/DDBJ whole genome shotgun (WGS) entry which is preliminary data.</text>
</comment>
<feature type="transmembrane region" description="Helical" evidence="1">
    <location>
        <begin position="71"/>
        <end position="97"/>
    </location>
</feature>
<organism evidence="2 3">
    <name type="scientific">Staphylococcus felis</name>
    <dbReference type="NCBI Taxonomy" id="46127"/>
    <lineage>
        <taxon>Bacteria</taxon>
        <taxon>Bacillati</taxon>
        <taxon>Bacillota</taxon>
        <taxon>Bacilli</taxon>
        <taxon>Bacillales</taxon>
        <taxon>Staphylococcaceae</taxon>
        <taxon>Staphylococcus</taxon>
    </lineage>
</organism>
<dbReference type="RefSeq" id="WP_198093010.1">
    <property type="nucleotide sequence ID" value="NZ_JAEDAQ010000028.1"/>
</dbReference>
<dbReference type="EMBL" id="JAEDAQ010000028">
    <property type="protein sequence ID" value="MBH9582055.1"/>
    <property type="molecule type" value="Genomic_DNA"/>
</dbReference>
<feature type="transmembrane region" description="Helical" evidence="1">
    <location>
        <begin position="161"/>
        <end position="186"/>
    </location>
</feature>